<evidence type="ECO:0000259" key="5">
    <source>
        <dbReference type="Pfam" id="PF04542"/>
    </source>
</evidence>
<dbReference type="InterPro" id="IPR013324">
    <property type="entry name" value="RNA_pol_sigma_r3/r4-like"/>
</dbReference>
<dbReference type="InterPro" id="IPR007627">
    <property type="entry name" value="RNA_pol_sigma70_r2"/>
</dbReference>
<sequence>MVNDLSKVAKVIKDMEKIYPQYKEKPDKGYNEELCVRIQNNDKEAETELIVRNRTLAIDILSKYYFGDNVEDAYLSILYSFIKAANRWDKEKGKFVTYAYWWGRNAIERDIKATENPVSLPYYLQNKIYELNKIIAVKHTNHENDTSTKELAEMLGITEDVLKNLLPFSNELESLDKVLTYNNDLEGRQSEENMYRFVEINTDIAEKAEQKIFVDQILGVAKNILTENEYMVLVLRNGIETGYPLSLKETSEALKVIYNKSMTAERVRQIEGKALRKLRHSRILYKDIKEQYPGLLHERRKYLK</sequence>
<dbReference type="InterPro" id="IPR050239">
    <property type="entry name" value="Sigma-70_RNA_pol_init_factors"/>
</dbReference>
<keyword evidence="4" id="KW-0804">Transcription</keyword>
<reference evidence="7 8" key="1">
    <citation type="submission" date="2018-08" db="EMBL/GenBank/DDBJ databases">
        <title>A genome reference for cultivated species of the human gut microbiota.</title>
        <authorList>
            <person name="Zou Y."/>
            <person name="Xue W."/>
            <person name="Luo G."/>
        </authorList>
    </citation>
    <scope>NUCLEOTIDE SEQUENCE [LARGE SCALE GENOMIC DNA]</scope>
    <source>
        <strain evidence="7 8">OM07-13</strain>
    </source>
</reference>
<accession>A0A3E4YCT7</accession>
<dbReference type="GO" id="GO:0006352">
    <property type="term" value="P:DNA-templated transcription initiation"/>
    <property type="evidence" value="ECO:0007669"/>
    <property type="project" value="InterPro"/>
</dbReference>
<dbReference type="Pfam" id="PF04542">
    <property type="entry name" value="Sigma70_r2"/>
    <property type="match status" value="1"/>
</dbReference>
<comment type="caution">
    <text evidence="7">The sequence shown here is derived from an EMBL/GenBank/DDBJ whole genome shotgun (WGS) entry which is preliminary data.</text>
</comment>
<proteinExistence type="predicted"/>
<dbReference type="EMBL" id="QSTP01000005">
    <property type="protein sequence ID" value="RGM72144.1"/>
    <property type="molecule type" value="Genomic_DNA"/>
</dbReference>
<keyword evidence="2" id="KW-0731">Sigma factor</keyword>
<dbReference type="AlphaFoldDB" id="A0A3E4YCT7"/>
<feature type="domain" description="RNA polymerase sigma-70 region 2" evidence="5">
    <location>
        <begin position="50"/>
        <end position="112"/>
    </location>
</feature>
<dbReference type="InterPro" id="IPR014284">
    <property type="entry name" value="RNA_pol_sigma-70_dom"/>
</dbReference>
<dbReference type="PANTHER" id="PTHR30603:SF47">
    <property type="entry name" value="RNA POLYMERASE SIGMA FACTOR SIGD, CHLOROPLASTIC"/>
    <property type="match status" value="1"/>
</dbReference>
<dbReference type="Gene3D" id="1.20.120.1810">
    <property type="match status" value="1"/>
</dbReference>
<dbReference type="InterPro" id="IPR007630">
    <property type="entry name" value="RNA_pol_sigma70_r4"/>
</dbReference>
<dbReference type="GO" id="GO:0003677">
    <property type="term" value="F:DNA binding"/>
    <property type="evidence" value="ECO:0007669"/>
    <property type="project" value="UniProtKB-KW"/>
</dbReference>
<gene>
    <name evidence="7" type="ORF">DXB99_06290</name>
</gene>
<evidence type="ECO:0000256" key="3">
    <source>
        <dbReference type="ARBA" id="ARBA00023125"/>
    </source>
</evidence>
<dbReference type="PANTHER" id="PTHR30603">
    <property type="entry name" value="RNA POLYMERASE SIGMA FACTOR RPO"/>
    <property type="match status" value="1"/>
</dbReference>
<keyword evidence="3" id="KW-0238">DNA-binding</keyword>
<evidence type="ECO:0000256" key="1">
    <source>
        <dbReference type="ARBA" id="ARBA00023015"/>
    </source>
</evidence>
<organism evidence="7 8">
    <name type="scientific">Agathobacter rectalis</name>
    <dbReference type="NCBI Taxonomy" id="39491"/>
    <lineage>
        <taxon>Bacteria</taxon>
        <taxon>Bacillati</taxon>
        <taxon>Bacillota</taxon>
        <taxon>Clostridia</taxon>
        <taxon>Lachnospirales</taxon>
        <taxon>Lachnospiraceae</taxon>
        <taxon>Agathobacter</taxon>
    </lineage>
</organism>
<evidence type="ECO:0008006" key="9">
    <source>
        <dbReference type="Google" id="ProtNLM"/>
    </source>
</evidence>
<evidence type="ECO:0000259" key="6">
    <source>
        <dbReference type="Pfam" id="PF04545"/>
    </source>
</evidence>
<dbReference type="Pfam" id="PF04545">
    <property type="entry name" value="Sigma70_r4"/>
    <property type="match status" value="1"/>
</dbReference>
<dbReference type="InterPro" id="IPR013325">
    <property type="entry name" value="RNA_pol_sigma_r2"/>
</dbReference>
<dbReference type="InterPro" id="IPR036388">
    <property type="entry name" value="WH-like_DNA-bd_sf"/>
</dbReference>
<dbReference type="GO" id="GO:0016987">
    <property type="term" value="F:sigma factor activity"/>
    <property type="evidence" value="ECO:0007669"/>
    <property type="project" value="UniProtKB-KW"/>
</dbReference>
<dbReference type="Proteomes" id="UP000260758">
    <property type="component" value="Unassembled WGS sequence"/>
</dbReference>
<dbReference type="NCBIfam" id="TIGR02937">
    <property type="entry name" value="sigma70-ECF"/>
    <property type="match status" value="1"/>
</dbReference>
<evidence type="ECO:0000256" key="2">
    <source>
        <dbReference type="ARBA" id="ARBA00023082"/>
    </source>
</evidence>
<dbReference type="SUPFAM" id="SSF88659">
    <property type="entry name" value="Sigma3 and sigma4 domains of RNA polymerase sigma factors"/>
    <property type="match status" value="1"/>
</dbReference>
<name>A0A3E4YCT7_9FIRM</name>
<dbReference type="SUPFAM" id="SSF88946">
    <property type="entry name" value="Sigma2 domain of RNA polymerase sigma factors"/>
    <property type="match status" value="1"/>
</dbReference>
<feature type="domain" description="RNA polymerase sigma-70 region 4" evidence="6">
    <location>
        <begin position="225"/>
        <end position="280"/>
    </location>
</feature>
<evidence type="ECO:0000313" key="7">
    <source>
        <dbReference type="EMBL" id="RGM72144.1"/>
    </source>
</evidence>
<dbReference type="RefSeq" id="WP_117718653.1">
    <property type="nucleotide sequence ID" value="NZ_QSTP01000005.1"/>
</dbReference>
<evidence type="ECO:0000313" key="8">
    <source>
        <dbReference type="Proteomes" id="UP000260758"/>
    </source>
</evidence>
<protein>
    <recommendedName>
        <fullName evidence="9">Sigma-70 family RNA polymerase sigma factor</fullName>
    </recommendedName>
</protein>
<dbReference type="Gene3D" id="1.10.10.10">
    <property type="entry name" value="Winged helix-like DNA-binding domain superfamily/Winged helix DNA-binding domain"/>
    <property type="match status" value="1"/>
</dbReference>
<evidence type="ECO:0000256" key="4">
    <source>
        <dbReference type="ARBA" id="ARBA00023163"/>
    </source>
</evidence>
<keyword evidence="1" id="KW-0805">Transcription regulation</keyword>